<comment type="caution">
    <text evidence="1">The sequence shown here is derived from an EMBL/GenBank/DDBJ whole genome shotgun (WGS) entry which is preliminary data.</text>
</comment>
<evidence type="ECO:0000313" key="2">
    <source>
        <dbReference type="Proteomes" id="UP001186974"/>
    </source>
</evidence>
<evidence type="ECO:0000313" key="1">
    <source>
        <dbReference type="EMBL" id="KAK3059306.1"/>
    </source>
</evidence>
<gene>
    <name evidence="1" type="ORF">LTS18_011161</name>
</gene>
<reference evidence="1" key="1">
    <citation type="submission" date="2024-09" db="EMBL/GenBank/DDBJ databases">
        <title>Black Yeasts Isolated from many extreme environments.</title>
        <authorList>
            <person name="Coleine C."/>
            <person name="Stajich J.E."/>
            <person name="Selbmann L."/>
        </authorList>
    </citation>
    <scope>NUCLEOTIDE SEQUENCE</scope>
    <source>
        <strain evidence="1">CCFEE 5737</strain>
    </source>
</reference>
<feature type="non-terminal residue" evidence="1">
    <location>
        <position position="1"/>
    </location>
</feature>
<sequence length="138" mass="15647">RMEPIYGRGRRHNSLILPEVNEDTTATATRTLEKVVSTILGPEGHPTFRKLELRIFYPDEDKYSHVWGDERSPAGIALKNIAGGDIDLGVWRGRKGTGVAITARPDVSSRKVSTRWHRLGDTREENERFVIGEHWGKE</sequence>
<organism evidence="1 2">
    <name type="scientific">Coniosporium uncinatum</name>
    <dbReference type="NCBI Taxonomy" id="93489"/>
    <lineage>
        <taxon>Eukaryota</taxon>
        <taxon>Fungi</taxon>
        <taxon>Dikarya</taxon>
        <taxon>Ascomycota</taxon>
        <taxon>Pezizomycotina</taxon>
        <taxon>Dothideomycetes</taxon>
        <taxon>Dothideomycetes incertae sedis</taxon>
        <taxon>Coniosporium</taxon>
    </lineage>
</organism>
<accession>A0ACC3CYR9</accession>
<dbReference type="Proteomes" id="UP001186974">
    <property type="component" value="Unassembled WGS sequence"/>
</dbReference>
<dbReference type="EMBL" id="JAWDJW010009527">
    <property type="protein sequence ID" value="KAK3059306.1"/>
    <property type="molecule type" value="Genomic_DNA"/>
</dbReference>
<proteinExistence type="predicted"/>
<name>A0ACC3CYR9_9PEZI</name>
<protein>
    <submittedName>
        <fullName evidence="1">Uncharacterized protein</fullName>
    </submittedName>
</protein>
<keyword evidence="2" id="KW-1185">Reference proteome</keyword>